<dbReference type="Proteomes" id="UP001054945">
    <property type="component" value="Unassembled WGS sequence"/>
</dbReference>
<dbReference type="AlphaFoldDB" id="A0AAV4XQ51"/>
<reference evidence="1 2" key="1">
    <citation type="submission" date="2021-06" db="EMBL/GenBank/DDBJ databases">
        <title>Caerostris extrusa draft genome.</title>
        <authorList>
            <person name="Kono N."/>
            <person name="Arakawa K."/>
        </authorList>
    </citation>
    <scope>NUCLEOTIDE SEQUENCE [LARGE SCALE GENOMIC DNA]</scope>
</reference>
<protein>
    <submittedName>
        <fullName evidence="1">Uncharacterized protein</fullName>
    </submittedName>
</protein>
<dbReference type="EMBL" id="BPLR01018150">
    <property type="protein sequence ID" value="GIY97312.1"/>
    <property type="molecule type" value="Genomic_DNA"/>
</dbReference>
<accession>A0AAV4XQ51</accession>
<sequence>MGFPHNEVAKPFMGCSSPLPCLTVAGVFQNRLVDRFFKLINAPHTSQQTTRIPSPIVCLNHPCGTLQNSLYRKWGRCSFFFPVHSPHSIISSIVGNFSSFHGKMVDNACFMMKR</sequence>
<comment type="caution">
    <text evidence="1">The sequence shown here is derived from an EMBL/GenBank/DDBJ whole genome shotgun (WGS) entry which is preliminary data.</text>
</comment>
<evidence type="ECO:0000313" key="2">
    <source>
        <dbReference type="Proteomes" id="UP001054945"/>
    </source>
</evidence>
<proteinExistence type="predicted"/>
<keyword evidence="2" id="KW-1185">Reference proteome</keyword>
<organism evidence="1 2">
    <name type="scientific">Caerostris extrusa</name>
    <name type="common">Bark spider</name>
    <name type="synonym">Caerostris bankana</name>
    <dbReference type="NCBI Taxonomy" id="172846"/>
    <lineage>
        <taxon>Eukaryota</taxon>
        <taxon>Metazoa</taxon>
        <taxon>Ecdysozoa</taxon>
        <taxon>Arthropoda</taxon>
        <taxon>Chelicerata</taxon>
        <taxon>Arachnida</taxon>
        <taxon>Araneae</taxon>
        <taxon>Araneomorphae</taxon>
        <taxon>Entelegynae</taxon>
        <taxon>Araneoidea</taxon>
        <taxon>Araneidae</taxon>
        <taxon>Caerostris</taxon>
    </lineage>
</organism>
<gene>
    <name evidence="1" type="ORF">CEXT_534861</name>
</gene>
<evidence type="ECO:0000313" key="1">
    <source>
        <dbReference type="EMBL" id="GIY97312.1"/>
    </source>
</evidence>
<name>A0AAV4XQ51_CAEEX</name>